<keyword evidence="2" id="KW-0812">Transmembrane</keyword>
<evidence type="ECO:0000256" key="1">
    <source>
        <dbReference type="SAM" id="MobiDB-lite"/>
    </source>
</evidence>
<dbReference type="OrthoDB" id="10005285at2"/>
<protein>
    <submittedName>
        <fullName evidence="3">Uncharacterized protein</fullName>
    </submittedName>
</protein>
<keyword evidence="2" id="KW-0472">Membrane</keyword>
<keyword evidence="4" id="KW-1185">Reference proteome</keyword>
<accession>A0A516GDH7</accession>
<proteinExistence type="predicted"/>
<dbReference type="RefSeq" id="WP_143784255.1">
    <property type="nucleotide sequence ID" value="NZ_CP041616.1"/>
</dbReference>
<gene>
    <name evidence="3" type="ORF">FNH13_15470</name>
</gene>
<reference evidence="3 4" key="1">
    <citation type="submission" date="2019-07" db="EMBL/GenBank/DDBJ databases">
        <title>complete genome sequencing of Ornithinimicrobium sp. H23M54.</title>
        <authorList>
            <person name="Bae J.-W."/>
            <person name="Lee S.-Y."/>
        </authorList>
    </citation>
    <scope>NUCLEOTIDE SEQUENCE [LARGE SCALE GENOMIC DNA]</scope>
    <source>
        <strain evidence="3 4">H23M54</strain>
    </source>
</reference>
<dbReference type="Proteomes" id="UP000315395">
    <property type="component" value="Chromosome"/>
</dbReference>
<dbReference type="EMBL" id="CP041616">
    <property type="protein sequence ID" value="QDO89557.1"/>
    <property type="molecule type" value="Genomic_DNA"/>
</dbReference>
<evidence type="ECO:0000256" key="2">
    <source>
        <dbReference type="SAM" id="Phobius"/>
    </source>
</evidence>
<keyword evidence="2" id="KW-1133">Transmembrane helix</keyword>
<feature type="transmembrane region" description="Helical" evidence="2">
    <location>
        <begin position="266"/>
        <end position="290"/>
    </location>
</feature>
<name>A0A516GDH7_9MICO</name>
<dbReference type="AlphaFoldDB" id="A0A516GDH7"/>
<evidence type="ECO:0000313" key="3">
    <source>
        <dbReference type="EMBL" id="QDO89557.1"/>
    </source>
</evidence>
<feature type="transmembrane region" description="Helical" evidence="2">
    <location>
        <begin position="235"/>
        <end position="254"/>
    </location>
</feature>
<organism evidence="3 4">
    <name type="scientific">Ornithinimicrobium ciconiae</name>
    <dbReference type="NCBI Taxonomy" id="2594265"/>
    <lineage>
        <taxon>Bacteria</taxon>
        <taxon>Bacillati</taxon>
        <taxon>Actinomycetota</taxon>
        <taxon>Actinomycetes</taxon>
        <taxon>Micrococcales</taxon>
        <taxon>Ornithinimicrobiaceae</taxon>
        <taxon>Ornithinimicrobium</taxon>
    </lineage>
</organism>
<sequence length="300" mass="32097">MLREAPNTRHVYAWPDKDLTVVRTVAAKLGAAYTTYEHGRDGWLVLASDFAPEKFLSHPMDKIGARHPFVRMARSGEERTVTYVAAKGAEAVHLHLDWAPALTKVVPDRTRGDAEVAGLARWLTSSRAGAPELQPHPGMPEDQRRQLQSALDSTDGATFLSAVARALDCPPEVATLAEAPPESPDPLPVGERIEPATRLGVVGQTLGDLGKEEPTGKGPGAIYERWVRRHPGPGLALGAVALAVAVALLVSLFLDVIDGVPWWVRVPIALGLLYVGFGTFMMAVAARFAAAGAEARESAE</sequence>
<feature type="region of interest" description="Disordered" evidence="1">
    <location>
        <begin position="129"/>
        <end position="149"/>
    </location>
</feature>
<dbReference type="KEGG" id="orz:FNH13_15470"/>
<evidence type="ECO:0000313" key="4">
    <source>
        <dbReference type="Proteomes" id="UP000315395"/>
    </source>
</evidence>